<dbReference type="RefSeq" id="WP_145740845.1">
    <property type="nucleotide sequence ID" value="NZ_VIWX01000003.1"/>
</dbReference>
<feature type="region of interest" description="Disordered" evidence="1">
    <location>
        <begin position="153"/>
        <end position="219"/>
    </location>
</feature>
<proteinExistence type="predicted"/>
<dbReference type="AlphaFoldDB" id="A0A561U5Q8"/>
<feature type="compositionally biased region" description="Pro residues" evidence="1">
    <location>
        <begin position="167"/>
        <end position="199"/>
    </location>
</feature>
<dbReference type="EMBL" id="VIWX01000003">
    <property type="protein sequence ID" value="TWF94699.1"/>
    <property type="molecule type" value="Genomic_DNA"/>
</dbReference>
<dbReference type="Proteomes" id="UP000316184">
    <property type="component" value="Unassembled WGS sequence"/>
</dbReference>
<feature type="transmembrane region" description="Helical" evidence="2">
    <location>
        <begin position="288"/>
        <end position="311"/>
    </location>
</feature>
<keyword evidence="4" id="KW-1185">Reference proteome</keyword>
<comment type="caution">
    <text evidence="3">The sequence shown here is derived from an EMBL/GenBank/DDBJ whole genome shotgun (WGS) entry which is preliminary data.</text>
</comment>
<evidence type="ECO:0000313" key="3">
    <source>
        <dbReference type="EMBL" id="TWF94699.1"/>
    </source>
</evidence>
<dbReference type="PROSITE" id="PS51257">
    <property type="entry name" value="PROKAR_LIPOPROTEIN"/>
    <property type="match status" value="1"/>
</dbReference>
<dbReference type="OrthoDB" id="5176791at2"/>
<organism evidence="3 4">
    <name type="scientific">Saccharopolyspora dendranthemae</name>
    <dbReference type="NCBI Taxonomy" id="1181886"/>
    <lineage>
        <taxon>Bacteria</taxon>
        <taxon>Bacillati</taxon>
        <taxon>Actinomycetota</taxon>
        <taxon>Actinomycetes</taxon>
        <taxon>Pseudonocardiales</taxon>
        <taxon>Pseudonocardiaceae</taxon>
        <taxon>Saccharopolyspora</taxon>
    </lineage>
</organism>
<feature type="compositionally biased region" description="Low complexity" evidence="1">
    <location>
        <begin position="200"/>
        <end position="211"/>
    </location>
</feature>
<keyword evidence="2" id="KW-0472">Membrane</keyword>
<sequence length="315" mass="32295">MGARGNPNPLIKPSALRRTVSAGVAGLAIFAGSCLGMGTAAASEPLVVDHPIAIVSGEVGQQISVLPKTLDFKVNQAVLLAMPLAFGPASDAAEQFAASGPIALGTAEPGANSFSGREIAKAATSRLSSLGLPEDKVESVRFHFTNLVSLGNSLTVNAPEPDEEEPAPPPSQEQPPPEQPSQTPQPQPAPAPVEPPPSAPATSPVPTMPTASGAPAAVSMLPPSLRGASLPWAQARYGQVPGTAPGMAPNVGDLARQAQERQRVQDEQDEIRAAGQAEALPTEVSERVALPVLIAAVSLAVVTAALVRTWVLRRH</sequence>
<name>A0A561U5Q8_9PSEU</name>
<evidence type="ECO:0000313" key="4">
    <source>
        <dbReference type="Proteomes" id="UP000316184"/>
    </source>
</evidence>
<evidence type="ECO:0000256" key="1">
    <source>
        <dbReference type="SAM" id="MobiDB-lite"/>
    </source>
</evidence>
<keyword evidence="2" id="KW-0812">Transmembrane</keyword>
<keyword evidence="2" id="KW-1133">Transmembrane helix</keyword>
<reference evidence="3 4" key="1">
    <citation type="submission" date="2019-06" db="EMBL/GenBank/DDBJ databases">
        <title>Sequencing the genomes of 1000 actinobacteria strains.</title>
        <authorList>
            <person name="Klenk H.-P."/>
        </authorList>
    </citation>
    <scope>NUCLEOTIDE SEQUENCE [LARGE SCALE GENOMIC DNA]</scope>
    <source>
        <strain evidence="3 4">DSM 46699</strain>
    </source>
</reference>
<protein>
    <submittedName>
        <fullName evidence="3">Uncharacterized protein</fullName>
    </submittedName>
</protein>
<accession>A0A561U5Q8</accession>
<gene>
    <name evidence="3" type="ORF">FHU35_13415</name>
</gene>
<evidence type="ECO:0000256" key="2">
    <source>
        <dbReference type="SAM" id="Phobius"/>
    </source>
</evidence>